<evidence type="ECO:0000256" key="9">
    <source>
        <dbReference type="HAMAP-Rule" id="MF_01337"/>
    </source>
</evidence>
<keyword evidence="7 9" id="KW-0687">Ribonucleoprotein</keyword>
<reference evidence="10" key="1">
    <citation type="submission" date="2016-10" db="EMBL/GenBank/DDBJ databases">
        <title>Chloroplast genomes as a tool to resolve red algal phylogenies: a case study in the Nemaliales.</title>
        <authorList>
            <person name="Costa J.F."/>
            <person name="Lin S.M."/>
            <person name="Macaya E.C."/>
            <person name="Fernandez-Garcia C."/>
            <person name="Verbruggen H."/>
        </authorList>
    </citation>
    <scope>NUCLEOTIDE SEQUENCE</scope>
    <source>
        <strain evidence="10">J.0154</strain>
    </source>
</reference>
<evidence type="ECO:0000313" key="10">
    <source>
        <dbReference type="EMBL" id="SCW23238.1"/>
    </source>
</evidence>
<dbReference type="Pfam" id="PF00861">
    <property type="entry name" value="Ribosomal_L18p"/>
    <property type="match status" value="1"/>
</dbReference>
<dbReference type="PANTHER" id="PTHR12899">
    <property type="entry name" value="39S RIBOSOMAL PROTEIN L18, MITOCHONDRIAL"/>
    <property type="match status" value="1"/>
</dbReference>
<dbReference type="Gene3D" id="3.30.420.100">
    <property type="match status" value="1"/>
</dbReference>
<dbReference type="FunFam" id="3.30.420.100:FF:000001">
    <property type="entry name" value="50S ribosomal protein L18"/>
    <property type="match status" value="1"/>
</dbReference>
<dbReference type="GO" id="GO:0003735">
    <property type="term" value="F:structural constituent of ribosome"/>
    <property type="evidence" value="ECO:0007669"/>
    <property type="project" value="InterPro"/>
</dbReference>
<accession>A0A1G4NX52</accession>
<dbReference type="AlphaFoldDB" id="A0A1G4NX52"/>
<dbReference type="GO" id="GO:0006412">
    <property type="term" value="P:translation"/>
    <property type="evidence" value="ECO:0007669"/>
    <property type="project" value="UniProtKB-UniRule"/>
</dbReference>
<reference evidence="10" key="2">
    <citation type="submission" date="2016-10" db="EMBL/GenBank/DDBJ databases">
        <authorList>
            <person name="de Groot N.N."/>
        </authorList>
    </citation>
    <scope>NUCLEOTIDE SEQUENCE</scope>
    <source>
        <strain evidence="10">J.0154</strain>
    </source>
</reference>
<evidence type="ECO:0000256" key="2">
    <source>
        <dbReference type="ARBA" id="ARBA00007116"/>
    </source>
</evidence>
<dbReference type="NCBIfam" id="TIGR00060">
    <property type="entry name" value="L18_bact"/>
    <property type="match status" value="1"/>
</dbReference>
<dbReference type="InterPro" id="IPR057268">
    <property type="entry name" value="Ribosomal_L18"/>
</dbReference>
<comment type="similarity">
    <text evidence="2 9">Belongs to the universal ribosomal protein uL18 family.</text>
</comment>
<keyword evidence="10" id="KW-0150">Chloroplast</keyword>
<dbReference type="HAMAP" id="MF_01337_B">
    <property type="entry name" value="Ribosomal_uL18_B"/>
    <property type="match status" value="1"/>
</dbReference>
<organism evidence="10">
    <name type="scientific">Neoizziella asiatica</name>
    <dbReference type="NCBI Taxonomy" id="1077397"/>
    <lineage>
        <taxon>Eukaryota</taxon>
        <taxon>Rhodophyta</taxon>
        <taxon>Florideophyceae</taxon>
        <taxon>Nemaliophycidae</taxon>
        <taxon>Nemaliales</taxon>
        <taxon>Liagoraceae</taxon>
        <taxon>Neoizziella</taxon>
    </lineage>
</organism>
<dbReference type="RefSeq" id="YP_009314783.1">
    <property type="nucleotide sequence ID" value="NC_031663.1"/>
</dbReference>
<dbReference type="InterPro" id="IPR004389">
    <property type="entry name" value="Ribosomal_uL18_bac-type"/>
</dbReference>
<comment type="subunit">
    <text evidence="3 9">Part of the 50S ribosomal subunit; contacts the 5S rRNA.</text>
</comment>
<keyword evidence="6 9" id="KW-0689">Ribosomal protein</keyword>
<dbReference type="GO" id="GO:0008097">
    <property type="term" value="F:5S rRNA binding"/>
    <property type="evidence" value="ECO:0007669"/>
    <property type="project" value="TreeGrafter"/>
</dbReference>
<proteinExistence type="inferred from homology"/>
<evidence type="ECO:0000256" key="4">
    <source>
        <dbReference type="ARBA" id="ARBA00022730"/>
    </source>
</evidence>
<dbReference type="GO" id="GO:0009507">
    <property type="term" value="C:chloroplast"/>
    <property type="evidence" value="ECO:0007669"/>
    <property type="project" value="UniProtKB-SubCell"/>
</dbReference>
<evidence type="ECO:0000256" key="3">
    <source>
        <dbReference type="ARBA" id="ARBA00011505"/>
    </source>
</evidence>
<keyword evidence="4 9" id="KW-0699">rRNA-binding</keyword>
<dbReference type="GO" id="GO:0022625">
    <property type="term" value="C:cytosolic large ribosomal subunit"/>
    <property type="evidence" value="ECO:0007669"/>
    <property type="project" value="TreeGrafter"/>
</dbReference>
<dbReference type="SUPFAM" id="SSF53137">
    <property type="entry name" value="Translational machinery components"/>
    <property type="match status" value="1"/>
</dbReference>
<comment type="function">
    <text evidence="1 9">Binds 5S rRNA, forms part of the central protuberance of the 50S subunit.</text>
</comment>
<comment type="subcellular location">
    <subcellularLocation>
        <location evidence="9">Plastid</location>
        <location evidence="9">Chloroplast</location>
    </subcellularLocation>
</comment>
<gene>
    <name evidence="9 10" type="primary">rpl18</name>
    <name evidence="10" type="ORF">J0154_177</name>
</gene>
<dbReference type="GeneID" id="29999816"/>
<sequence>MKKKIKGTLNRPRLYVFRSNKHIYGQVIDDSQNKILITKSSLLFYKNNPSQGSANCSAATLVGKLIAEDCLKHGINKVVFDRGNKLYHGRIKALAESARQEGIEF</sequence>
<dbReference type="PANTHER" id="PTHR12899:SF3">
    <property type="entry name" value="LARGE RIBOSOMAL SUBUNIT PROTEIN UL18M"/>
    <property type="match status" value="1"/>
</dbReference>
<dbReference type="CDD" id="cd00432">
    <property type="entry name" value="Ribosomal_L18_L5e"/>
    <property type="match status" value="1"/>
</dbReference>
<dbReference type="EMBL" id="LT622872">
    <property type="protein sequence ID" value="SCW23238.1"/>
    <property type="molecule type" value="Genomic_DNA"/>
</dbReference>
<keyword evidence="5 9" id="KW-0694">RNA-binding</keyword>
<geneLocation type="chloroplast" evidence="10"/>
<evidence type="ECO:0000256" key="5">
    <source>
        <dbReference type="ARBA" id="ARBA00022884"/>
    </source>
</evidence>
<evidence type="ECO:0000256" key="6">
    <source>
        <dbReference type="ARBA" id="ARBA00022980"/>
    </source>
</evidence>
<evidence type="ECO:0000256" key="7">
    <source>
        <dbReference type="ARBA" id="ARBA00023274"/>
    </source>
</evidence>
<evidence type="ECO:0000256" key="8">
    <source>
        <dbReference type="ARBA" id="ARBA00035303"/>
    </source>
</evidence>
<evidence type="ECO:0000256" key="1">
    <source>
        <dbReference type="ARBA" id="ARBA00003898"/>
    </source>
</evidence>
<keyword evidence="10" id="KW-0934">Plastid</keyword>
<dbReference type="InterPro" id="IPR005484">
    <property type="entry name" value="Ribosomal_uL18_bac/plant/anim"/>
</dbReference>
<name>A0A1G4NX52_9FLOR</name>
<protein>
    <recommendedName>
        <fullName evidence="8 9">Large ribosomal subunit protein uL18c</fullName>
    </recommendedName>
</protein>